<evidence type="ECO:0000256" key="1">
    <source>
        <dbReference type="SAM" id="MobiDB-lite"/>
    </source>
</evidence>
<dbReference type="Proteomes" id="UP000261580">
    <property type="component" value="Unassembled WGS sequence"/>
</dbReference>
<organism evidence="2 3">
    <name type="scientific">Neolamprologus brichardi</name>
    <name type="common">Fairy cichlid</name>
    <name type="synonym">Lamprologus brichardi</name>
    <dbReference type="NCBI Taxonomy" id="32507"/>
    <lineage>
        <taxon>Eukaryota</taxon>
        <taxon>Metazoa</taxon>
        <taxon>Chordata</taxon>
        <taxon>Craniata</taxon>
        <taxon>Vertebrata</taxon>
        <taxon>Euteleostomi</taxon>
        <taxon>Actinopterygii</taxon>
        <taxon>Neopterygii</taxon>
        <taxon>Teleostei</taxon>
        <taxon>Neoteleostei</taxon>
        <taxon>Acanthomorphata</taxon>
        <taxon>Ovalentaria</taxon>
        <taxon>Cichlomorphae</taxon>
        <taxon>Cichliformes</taxon>
        <taxon>Cichlidae</taxon>
        <taxon>African cichlids</taxon>
        <taxon>Pseudocrenilabrinae</taxon>
        <taxon>Lamprologini</taxon>
        <taxon>Neolamprologus</taxon>
    </lineage>
</organism>
<reference evidence="2" key="1">
    <citation type="submission" date="2025-08" db="UniProtKB">
        <authorList>
            <consortium name="Ensembl"/>
        </authorList>
    </citation>
    <scope>IDENTIFICATION</scope>
</reference>
<feature type="region of interest" description="Disordered" evidence="1">
    <location>
        <begin position="583"/>
        <end position="602"/>
    </location>
</feature>
<name>A0A3Q4IEL5_NEOBR</name>
<dbReference type="PANTHER" id="PTHR22028:SF5">
    <property type="entry name" value="COILED-COIL DOMAIN-CONTAINING PROTEIN 191"/>
    <property type="match status" value="1"/>
</dbReference>
<dbReference type="OMA" id="NRWKQFT"/>
<protein>
    <submittedName>
        <fullName evidence="2">Coiled-coil domain containing 191</fullName>
    </submittedName>
</protein>
<feature type="region of interest" description="Disordered" evidence="1">
    <location>
        <begin position="158"/>
        <end position="210"/>
    </location>
</feature>
<feature type="compositionally biased region" description="Basic and acidic residues" evidence="1">
    <location>
        <begin position="158"/>
        <end position="208"/>
    </location>
</feature>
<dbReference type="Bgee" id="ENSNBRG00000022869">
    <property type="expression patterns" value="Expressed in testis"/>
</dbReference>
<dbReference type="PANTHER" id="PTHR22028">
    <property type="entry name" value="SFI1 SPINDLE BODY DOMAIN-CONTAINING PROTEIN-RELATED"/>
    <property type="match status" value="1"/>
</dbReference>
<dbReference type="GeneTree" id="ENSGT00940000154110"/>
<evidence type="ECO:0000313" key="2">
    <source>
        <dbReference type="Ensembl" id="ENSNBRP00000030062.1"/>
    </source>
</evidence>
<evidence type="ECO:0000313" key="3">
    <source>
        <dbReference type="Proteomes" id="UP000261580"/>
    </source>
</evidence>
<accession>A0A3Q4IEL5</accession>
<dbReference type="InterPro" id="IPR052270">
    <property type="entry name" value="CACF_protein"/>
</dbReference>
<sequence>NNNNMEMASEFAVSEVFSHKKPHSGISSLAVPLQSTEQLRDHDEAYSEAQALLGDWLSNKLRLELELEDEDDLMCSPERTGTAASASAVPAALNYNNFDELYNCLVEEEEQSAVKGFLQDLMEQELLDSRMMEDLALDAHQTRKRFRDPIVTMEARHQQVRENRAQREAERQRQQRERDVLRAAREEAKKREQEEEMRKRQEKRRQEEMVQQEMVRLRRHMEERRGLEQTSKELRKNLRRKYIYINQQRHFSGWYSVVLDRRLRMGKAKALYDWKRQLKAWRAWRAVVWAERKQREVARTEEALRIESRQCQLAAESDRRRLLRRCLNEWQLWCRTEKEQRELLARQQEIKQKMAALISAASASKLKATESPAYRPIMAPPEAPNQTTEKVRLTNPHVISNGTSALPQENNLMITAARPSQPWQVTRRHAAPTAAELHRAWQREEEEEEGGACARSVSVSPGSRFENRHAAQKQIIARQRKLLKEQQEQITRLKQEQNMRGLTLEMERAAKVTQSTMLGGSRPKSRNIDTKVQRYVQCISHEPTSYHFYFGTSKTAVVKKNTSKFNGKHNFQAQMEAAEELRLREEEEEKRKAAERRREEKRLEREYKKRFSHEKQRQLKRQRELMALARQHHCRTLLLRRGLAPWKHLIQLRQASVEVNHLSCPFQLKCCSFQLRDIQIIQEERAKRFYRTRTLRRFLLALLDHVTQERLVEWEHQELALEHNDRRVLRQCFLAWRQLPCLLRKEREKDERREKLCRKVTEVLPDFCSHPL</sequence>
<dbReference type="Ensembl" id="ENSNBRT00000030828.1">
    <property type="protein sequence ID" value="ENSNBRP00000030062.1"/>
    <property type="gene ID" value="ENSNBRG00000022869.1"/>
</dbReference>
<proteinExistence type="predicted"/>
<feature type="region of interest" description="Disordered" evidence="1">
    <location>
        <begin position="444"/>
        <end position="472"/>
    </location>
</feature>
<keyword evidence="3" id="KW-1185">Reference proteome</keyword>
<dbReference type="AlphaFoldDB" id="A0A3Q4IEL5"/>
<reference evidence="2" key="2">
    <citation type="submission" date="2025-09" db="UniProtKB">
        <authorList>
            <consortium name="Ensembl"/>
        </authorList>
    </citation>
    <scope>IDENTIFICATION</scope>
</reference>